<dbReference type="FunFam" id="3.40.50.720:FF:000084">
    <property type="entry name" value="Short-chain dehydrogenase reductase"/>
    <property type="match status" value="1"/>
</dbReference>
<dbReference type="PRINTS" id="PR00080">
    <property type="entry name" value="SDRFAMILY"/>
</dbReference>
<evidence type="ECO:0000256" key="1">
    <source>
        <dbReference type="ARBA" id="ARBA00006484"/>
    </source>
</evidence>
<reference evidence="3" key="2">
    <citation type="submission" date="2023-04" db="EMBL/GenBank/DDBJ databases">
        <title>Paracnuella aquatica gen. nov., sp. nov., a member of the family Chitinophagaceae isolated from a hot spring.</title>
        <authorList>
            <person name="Wang C."/>
        </authorList>
    </citation>
    <scope>NUCLEOTIDE SEQUENCE</scope>
    <source>
        <strain evidence="3">LB-8</strain>
    </source>
</reference>
<dbReference type="InterPro" id="IPR036291">
    <property type="entry name" value="NAD(P)-bd_dom_sf"/>
</dbReference>
<reference evidence="3" key="1">
    <citation type="submission" date="2022-09" db="EMBL/GenBank/DDBJ databases">
        <authorList>
            <person name="Yuan C."/>
            <person name="Ke Z."/>
        </authorList>
    </citation>
    <scope>NUCLEOTIDE SEQUENCE</scope>
    <source>
        <strain evidence="3">LB-8</strain>
    </source>
</reference>
<dbReference type="GO" id="GO:0016491">
    <property type="term" value="F:oxidoreductase activity"/>
    <property type="evidence" value="ECO:0007669"/>
    <property type="project" value="UniProtKB-KW"/>
</dbReference>
<name>A0A9X3B908_9BACT</name>
<dbReference type="PANTHER" id="PTHR24321">
    <property type="entry name" value="DEHYDROGENASES, SHORT CHAIN"/>
    <property type="match status" value="1"/>
</dbReference>
<dbReference type="PROSITE" id="PS00061">
    <property type="entry name" value="ADH_SHORT"/>
    <property type="match status" value="1"/>
</dbReference>
<evidence type="ECO:0000256" key="2">
    <source>
        <dbReference type="ARBA" id="ARBA00023002"/>
    </source>
</evidence>
<dbReference type="InterPro" id="IPR002347">
    <property type="entry name" value="SDR_fam"/>
</dbReference>
<dbReference type="RefSeq" id="WP_279298949.1">
    <property type="nucleotide sequence ID" value="NZ_JAOTIF010000021.1"/>
</dbReference>
<dbReference type="SUPFAM" id="SSF51735">
    <property type="entry name" value="NAD(P)-binding Rossmann-fold domains"/>
    <property type="match status" value="1"/>
</dbReference>
<dbReference type="InterPro" id="IPR020904">
    <property type="entry name" value="Sc_DH/Rdtase_CS"/>
</dbReference>
<proteinExistence type="inferred from homology"/>
<evidence type="ECO:0000313" key="4">
    <source>
        <dbReference type="Proteomes" id="UP001155483"/>
    </source>
</evidence>
<dbReference type="AlphaFoldDB" id="A0A9X3B908"/>
<comment type="similarity">
    <text evidence="1">Belongs to the short-chain dehydrogenases/reductases (SDR) family.</text>
</comment>
<keyword evidence="2" id="KW-0560">Oxidoreductase</keyword>
<dbReference type="EMBL" id="JAOTIF010000021">
    <property type="protein sequence ID" value="MCU7551510.1"/>
    <property type="molecule type" value="Genomic_DNA"/>
</dbReference>
<sequence length="258" mass="28023">MFSLKQKVALVTGGGDGIGKAISETLSKQGATVYVLDVNVENGVRTAEKIVDSGYLAYFKQCDVSNQKQVKNVVEDIYDKEGRIDILINNAGIAHIGTALTTSEEDFNRIINVNVKGLYNCVHSCIPFMKKTGGGVIINMASAASVVGLPDRFAYSMSKGAVTTMTYSIARDFVGFNIRCNCISPGRVHTPFVDGYLKEYYPGKETEMFEKLSKTQPIGRMGTPMEIANLVLYLCSDEASFITGSNYPIDGGFVTLNT</sequence>
<evidence type="ECO:0000313" key="3">
    <source>
        <dbReference type="EMBL" id="MCU7551510.1"/>
    </source>
</evidence>
<dbReference type="Proteomes" id="UP001155483">
    <property type="component" value="Unassembled WGS sequence"/>
</dbReference>
<gene>
    <name evidence="3" type="ORF">OCK74_20480</name>
</gene>
<accession>A0A9X3B908</accession>
<dbReference type="PANTHER" id="PTHR24321:SF8">
    <property type="entry name" value="ESTRADIOL 17-BETA-DEHYDROGENASE 8-RELATED"/>
    <property type="match status" value="1"/>
</dbReference>
<keyword evidence="4" id="KW-1185">Reference proteome</keyword>
<dbReference type="CDD" id="cd05233">
    <property type="entry name" value="SDR_c"/>
    <property type="match status" value="1"/>
</dbReference>
<organism evidence="3 4">
    <name type="scientific">Paraflavisolibacter caeni</name>
    <dbReference type="NCBI Taxonomy" id="2982496"/>
    <lineage>
        <taxon>Bacteria</taxon>
        <taxon>Pseudomonadati</taxon>
        <taxon>Bacteroidota</taxon>
        <taxon>Chitinophagia</taxon>
        <taxon>Chitinophagales</taxon>
        <taxon>Chitinophagaceae</taxon>
        <taxon>Paraflavisolibacter</taxon>
    </lineage>
</organism>
<dbReference type="PRINTS" id="PR00081">
    <property type="entry name" value="GDHRDH"/>
</dbReference>
<protein>
    <submittedName>
        <fullName evidence="3">SDR family oxidoreductase</fullName>
    </submittedName>
</protein>
<comment type="caution">
    <text evidence="3">The sequence shown here is derived from an EMBL/GenBank/DDBJ whole genome shotgun (WGS) entry which is preliminary data.</text>
</comment>
<dbReference type="NCBIfam" id="NF005559">
    <property type="entry name" value="PRK07231.1"/>
    <property type="match status" value="1"/>
</dbReference>
<dbReference type="Pfam" id="PF13561">
    <property type="entry name" value="adh_short_C2"/>
    <property type="match status" value="1"/>
</dbReference>
<dbReference type="Gene3D" id="3.40.50.720">
    <property type="entry name" value="NAD(P)-binding Rossmann-like Domain"/>
    <property type="match status" value="1"/>
</dbReference>